<feature type="non-terminal residue" evidence="1">
    <location>
        <position position="1"/>
    </location>
</feature>
<evidence type="ECO:0000313" key="1">
    <source>
        <dbReference type="EMBL" id="GAI36729.1"/>
    </source>
</evidence>
<reference evidence="1" key="1">
    <citation type="journal article" date="2014" name="Front. Microbiol.">
        <title>High frequency of phylogenetically diverse reductive dehalogenase-homologous genes in deep subseafloor sedimentary metagenomes.</title>
        <authorList>
            <person name="Kawai M."/>
            <person name="Futagami T."/>
            <person name="Toyoda A."/>
            <person name="Takaki Y."/>
            <person name="Nishi S."/>
            <person name="Hori S."/>
            <person name="Arai W."/>
            <person name="Tsubouchi T."/>
            <person name="Morono Y."/>
            <person name="Uchiyama I."/>
            <person name="Ito T."/>
            <person name="Fujiyama A."/>
            <person name="Inagaki F."/>
            <person name="Takami H."/>
        </authorList>
    </citation>
    <scope>NUCLEOTIDE SEQUENCE</scope>
    <source>
        <strain evidence="1">Expedition CK06-06</strain>
    </source>
</reference>
<proteinExistence type="predicted"/>
<name>X1Q0I6_9ZZZZ</name>
<organism evidence="1">
    <name type="scientific">marine sediment metagenome</name>
    <dbReference type="NCBI Taxonomy" id="412755"/>
    <lineage>
        <taxon>unclassified sequences</taxon>
        <taxon>metagenomes</taxon>
        <taxon>ecological metagenomes</taxon>
    </lineage>
</organism>
<sequence>LAAAAVPIYRFAMSRAYSSEAKATMGTMMSSMKVFYTENEGVYPDEVFGTSAESPSVLTTLGVDTVTNTWWHAPPDTTTATCVFGSTAEAWPGASGITDPGDTTGPFVWAQGDVDTVKTIYGIKLVYDMGEDKWYTSF</sequence>
<protein>
    <submittedName>
        <fullName evidence="1">Uncharacterized protein</fullName>
    </submittedName>
</protein>
<dbReference type="Gene3D" id="3.30.700.10">
    <property type="entry name" value="Glycoprotein, Type 4 Pilin"/>
    <property type="match status" value="1"/>
</dbReference>
<dbReference type="AlphaFoldDB" id="X1Q0I6"/>
<comment type="caution">
    <text evidence="1">The sequence shown here is derived from an EMBL/GenBank/DDBJ whole genome shotgun (WGS) entry which is preliminary data.</text>
</comment>
<accession>X1Q0I6</accession>
<gene>
    <name evidence="1" type="ORF">S06H3_40344</name>
</gene>
<dbReference type="EMBL" id="BARV01024753">
    <property type="protein sequence ID" value="GAI36729.1"/>
    <property type="molecule type" value="Genomic_DNA"/>
</dbReference>